<dbReference type="PANTHER" id="PTHR47976:SF108">
    <property type="entry name" value="G-TYPE LECTIN S-RECEPTOR-LIKE SERINE_THREONINE-PROTEIN KINASE LECRK1"/>
    <property type="match status" value="1"/>
</dbReference>
<proteinExistence type="predicted"/>
<feature type="domain" description="Bulb-type lectin" evidence="3">
    <location>
        <begin position="37"/>
        <end position="155"/>
    </location>
</feature>
<dbReference type="Pfam" id="PF01453">
    <property type="entry name" value="B_lectin"/>
    <property type="match status" value="1"/>
</dbReference>
<sequence length="186" mass="20591">MASSSSSSSSLLSHLSFLSWLLLLLPHSSLSQPFHNITPGSSLSTLPENSSWISPSREFAFGLYGLPNKNLFLLAIWFNKIPERTVVWSANRGNPVERGSKLELTTNGQLVLYDNQGKQSWQPEINGSALTAAMLDTGEFVLQDLNSSRIWGTFDEPTDTILPTQKLHRNNPHTILQANLSETVLN</sequence>
<evidence type="ECO:0000313" key="5">
    <source>
        <dbReference type="Proteomes" id="UP000283530"/>
    </source>
</evidence>
<dbReference type="GO" id="GO:0016301">
    <property type="term" value="F:kinase activity"/>
    <property type="evidence" value="ECO:0007669"/>
    <property type="project" value="UniProtKB-KW"/>
</dbReference>
<evidence type="ECO:0000313" key="4">
    <source>
        <dbReference type="EMBL" id="RWR72724.1"/>
    </source>
</evidence>
<dbReference type="Proteomes" id="UP000283530">
    <property type="component" value="Unassembled WGS sequence"/>
</dbReference>
<keyword evidence="4" id="KW-0418">Kinase</keyword>
<reference evidence="4 5" key="1">
    <citation type="journal article" date="2019" name="Nat. Plants">
        <title>Stout camphor tree genome fills gaps in understanding of flowering plant genome evolution.</title>
        <authorList>
            <person name="Chaw S.M."/>
            <person name="Liu Y.C."/>
            <person name="Wu Y.W."/>
            <person name="Wang H.Y."/>
            <person name="Lin C.I."/>
            <person name="Wu C.S."/>
            <person name="Ke H.M."/>
            <person name="Chang L.Y."/>
            <person name="Hsu C.Y."/>
            <person name="Yang H.T."/>
            <person name="Sudianto E."/>
            <person name="Hsu M.H."/>
            <person name="Wu K.P."/>
            <person name="Wang L.N."/>
            <person name="Leebens-Mack J.H."/>
            <person name="Tsai I.J."/>
        </authorList>
    </citation>
    <scope>NUCLEOTIDE SEQUENCE [LARGE SCALE GENOMIC DNA]</scope>
    <source>
        <strain evidence="5">cv. Chaw 1501</strain>
        <tissue evidence="4">Young leaves</tissue>
    </source>
</reference>
<dbReference type="AlphaFoldDB" id="A0A443N2H4"/>
<evidence type="ECO:0000256" key="1">
    <source>
        <dbReference type="ARBA" id="ARBA00022729"/>
    </source>
</evidence>
<comment type="caution">
    <text evidence="4">The sequence shown here is derived from an EMBL/GenBank/DDBJ whole genome shotgun (WGS) entry which is preliminary data.</text>
</comment>
<dbReference type="InterPro" id="IPR036426">
    <property type="entry name" value="Bulb-type_lectin_dom_sf"/>
</dbReference>
<dbReference type="SUPFAM" id="SSF51110">
    <property type="entry name" value="alpha-D-mannose-specific plant lectins"/>
    <property type="match status" value="1"/>
</dbReference>
<keyword evidence="5" id="KW-1185">Reference proteome</keyword>
<dbReference type="CDD" id="cd00028">
    <property type="entry name" value="B_lectin"/>
    <property type="match status" value="1"/>
</dbReference>
<evidence type="ECO:0000256" key="2">
    <source>
        <dbReference type="SAM" id="SignalP"/>
    </source>
</evidence>
<dbReference type="GO" id="GO:0030246">
    <property type="term" value="F:carbohydrate binding"/>
    <property type="evidence" value="ECO:0007669"/>
    <property type="project" value="UniProtKB-KW"/>
</dbReference>
<dbReference type="Gene3D" id="2.90.10.10">
    <property type="entry name" value="Bulb-type lectin domain"/>
    <property type="match status" value="1"/>
</dbReference>
<dbReference type="EMBL" id="QPKB01000001">
    <property type="protein sequence ID" value="RWR72724.1"/>
    <property type="molecule type" value="Genomic_DNA"/>
</dbReference>
<dbReference type="PROSITE" id="PS50927">
    <property type="entry name" value="BULB_LECTIN"/>
    <property type="match status" value="1"/>
</dbReference>
<keyword evidence="4" id="KW-0808">Transferase</keyword>
<protein>
    <submittedName>
        <fullName evidence="4">G-type lectin S-receptor-like serine/threonine-protein kinase LECRK1</fullName>
    </submittedName>
</protein>
<name>A0A443N2H4_9MAGN</name>
<dbReference type="InterPro" id="IPR001480">
    <property type="entry name" value="Bulb-type_lectin_dom"/>
</dbReference>
<organism evidence="4 5">
    <name type="scientific">Cinnamomum micranthum f. kanehirae</name>
    <dbReference type="NCBI Taxonomy" id="337451"/>
    <lineage>
        <taxon>Eukaryota</taxon>
        <taxon>Viridiplantae</taxon>
        <taxon>Streptophyta</taxon>
        <taxon>Embryophyta</taxon>
        <taxon>Tracheophyta</taxon>
        <taxon>Spermatophyta</taxon>
        <taxon>Magnoliopsida</taxon>
        <taxon>Magnoliidae</taxon>
        <taxon>Laurales</taxon>
        <taxon>Lauraceae</taxon>
        <taxon>Cinnamomum</taxon>
    </lineage>
</organism>
<dbReference type="FunFam" id="2.90.10.10:FF:000013">
    <property type="entry name" value="G-type lectin S-receptor-like serine/threonine-protein kinase LECRK1"/>
    <property type="match status" value="1"/>
</dbReference>
<keyword evidence="4" id="KW-0430">Lectin</keyword>
<dbReference type="SMART" id="SM00108">
    <property type="entry name" value="B_lectin"/>
    <property type="match status" value="1"/>
</dbReference>
<keyword evidence="1 2" id="KW-0732">Signal</keyword>
<dbReference type="PANTHER" id="PTHR47976">
    <property type="entry name" value="G-TYPE LECTIN S-RECEPTOR-LIKE SERINE/THREONINE-PROTEIN KINASE SD2-5"/>
    <property type="match status" value="1"/>
</dbReference>
<evidence type="ECO:0000259" key="3">
    <source>
        <dbReference type="PROSITE" id="PS50927"/>
    </source>
</evidence>
<dbReference type="OrthoDB" id="1930390at2759"/>
<dbReference type="InterPro" id="IPR051343">
    <property type="entry name" value="G-type_lectin_kinases/EP1-like"/>
</dbReference>
<accession>A0A443N2H4</accession>
<keyword evidence="4" id="KW-0675">Receptor</keyword>
<feature type="signal peptide" evidence="2">
    <location>
        <begin position="1"/>
        <end position="31"/>
    </location>
</feature>
<gene>
    <name evidence="4" type="ORF">CKAN_00096300</name>
</gene>
<feature type="chain" id="PRO_5019359825" evidence="2">
    <location>
        <begin position="32"/>
        <end position="186"/>
    </location>
</feature>